<dbReference type="Proteomes" id="UP000275078">
    <property type="component" value="Unassembled WGS sequence"/>
</dbReference>
<keyword evidence="2" id="KW-1185">Reference proteome</keyword>
<reference evidence="1 2" key="1">
    <citation type="journal article" date="2018" name="Nat. Ecol. Evol.">
        <title>Pezizomycetes genomes reveal the molecular basis of ectomycorrhizal truffle lifestyle.</title>
        <authorList>
            <person name="Murat C."/>
            <person name="Payen T."/>
            <person name="Noel B."/>
            <person name="Kuo A."/>
            <person name="Morin E."/>
            <person name="Chen J."/>
            <person name="Kohler A."/>
            <person name="Krizsan K."/>
            <person name="Balestrini R."/>
            <person name="Da Silva C."/>
            <person name="Montanini B."/>
            <person name="Hainaut M."/>
            <person name="Levati E."/>
            <person name="Barry K.W."/>
            <person name="Belfiori B."/>
            <person name="Cichocki N."/>
            <person name="Clum A."/>
            <person name="Dockter R.B."/>
            <person name="Fauchery L."/>
            <person name="Guy J."/>
            <person name="Iotti M."/>
            <person name="Le Tacon F."/>
            <person name="Lindquist E.A."/>
            <person name="Lipzen A."/>
            <person name="Malagnac F."/>
            <person name="Mello A."/>
            <person name="Molinier V."/>
            <person name="Miyauchi S."/>
            <person name="Poulain J."/>
            <person name="Riccioni C."/>
            <person name="Rubini A."/>
            <person name="Sitrit Y."/>
            <person name="Splivallo R."/>
            <person name="Traeger S."/>
            <person name="Wang M."/>
            <person name="Zifcakova L."/>
            <person name="Wipf D."/>
            <person name="Zambonelli A."/>
            <person name="Paolocci F."/>
            <person name="Nowrousian M."/>
            <person name="Ottonello S."/>
            <person name="Baldrian P."/>
            <person name="Spatafora J.W."/>
            <person name="Henrissat B."/>
            <person name="Nagy L.G."/>
            <person name="Aury J.M."/>
            <person name="Wincker P."/>
            <person name="Grigoriev I.V."/>
            <person name="Bonfante P."/>
            <person name="Martin F.M."/>
        </authorList>
    </citation>
    <scope>NUCLEOTIDE SEQUENCE [LARGE SCALE GENOMIC DNA]</scope>
    <source>
        <strain evidence="1 2">RN42</strain>
    </source>
</reference>
<name>A0A3N4HQW0_ASCIM</name>
<proteinExistence type="predicted"/>
<protein>
    <submittedName>
        <fullName evidence="1">Uncharacterized protein</fullName>
    </submittedName>
</protein>
<dbReference type="EMBL" id="ML119759">
    <property type="protein sequence ID" value="RPA75697.1"/>
    <property type="molecule type" value="Genomic_DNA"/>
</dbReference>
<sequence length="268" mass="31504">MALPNESKISIATFETIIKEEISPPEARPSIWRKLTTTNPDKCASRSLKYALTRILPPLQKPKLYPQIETLLLPGDSPLSQGIILQRKTVLEPGWEIHGWKLRLRELSALRNTRDDFWHLQECNRLLGLAKLLLEVTECYNYGQYPKVRKAETRLKMAMDRVKRRDWKQICPMEWHIDMQGAIRDLARVFRKTDKQMTIDMDGSNIDQEKWDKSDEKWADYWHAVVVAYEGSGLNGLYLETWSDARKRALYFQKYDTAYFAGRKWVQI</sequence>
<dbReference type="AlphaFoldDB" id="A0A3N4HQW0"/>
<accession>A0A3N4HQW0</accession>
<organism evidence="1 2">
    <name type="scientific">Ascobolus immersus RN42</name>
    <dbReference type="NCBI Taxonomy" id="1160509"/>
    <lineage>
        <taxon>Eukaryota</taxon>
        <taxon>Fungi</taxon>
        <taxon>Dikarya</taxon>
        <taxon>Ascomycota</taxon>
        <taxon>Pezizomycotina</taxon>
        <taxon>Pezizomycetes</taxon>
        <taxon>Pezizales</taxon>
        <taxon>Ascobolaceae</taxon>
        <taxon>Ascobolus</taxon>
    </lineage>
</organism>
<gene>
    <name evidence="1" type="ORF">BJ508DRAFT_338604</name>
</gene>
<evidence type="ECO:0000313" key="2">
    <source>
        <dbReference type="Proteomes" id="UP000275078"/>
    </source>
</evidence>
<evidence type="ECO:0000313" key="1">
    <source>
        <dbReference type="EMBL" id="RPA75697.1"/>
    </source>
</evidence>